<dbReference type="InterPro" id="IPR011989">
    <property type="entry name" value="ARM-like"/>
</dbReference>
<dbReference type="GO" id="GO:0051301">
    <property type="term" value="P:cell division"/>
    <property type="evidence" value="ECO:0007669"/>
    <property type="project" value="UniProtKB-KW"/>
</dbReference>
<comment type="caution">
    <text evidence="9">The sequence shown here is derived from an EMBL/GenBank/DDBJ whole genome shotgun (WGS) entry which is preliminary data.</text>
</comment>
<dbReference type="InterPro" id="IPR051374">
    <property type="entry name" value="Ataxin-10/CTR86_families"/>
</dbReference>
<evidence type="ECO:0000256" key="1">
    <source>
        <dbReference type="ARBA" id="ARBA00008384"/>
    </source>
</evidence>
<proteinExistence type="inferred from homology"/>
<evidence type="ECO:0000256" key="2">
    <source>
        <dbReference type="ARBA" id="ARBA00022618"/>
    </source>
</evidence>
<comment type="similarity">
    <text evidence="1">Belongs to the ataxin-10 family.</text>
</comment>
<gene>
    <name evidence="9" type="ORF">BXZ70DRAFT_393108</name>
</gene>
<dbReference type="EMBL" id="JAEVFJ010000029">
    <property type="protein sequence ID" value="KAH8093304.1"/>
    <property type="molecule type" value="Genomic_DNA"/>
</dbReference>
<keyword evidence="10" id="KW-1185">Reference proteome</keyword>
<evidence type="ECO:0000313" key="9">
    <source>
        <dbReference type="EMBL" id="KAH8093304.1"/>
    </source>
</evidence>
<dbReference type="PANTHER" id="PTHR13255">
    <property type="entry name" value="ATAXIN-10"/>
    <property type="match status" value="1"/>
</dbReference>
<evidence type="ECO:0000256" key="4">
    <source>
        <dbReference type="ARBA" id="ARBA00044746"/>
    </source>
</evidence>
<dbReference type="Pfam" id="PF09759">
    <property type="entry name" value="Atx10homo_assoc"/>
    <property type="match status" value="1"/>
</dbReference>
<evidence type="ECO:0000313" key="10">
    <source>
        <dbReference type="Proteomes" id="UP000813824"/>
    </source>
</evidence>
<keyword evidence="3" id="KW-0131">Cell cycle</keyword>
<feature type="region of interest" description="Disordered" evidence="7">
    <location>
        <begin position="463"/>
        <end position="487"/>
    </location>
</feature>
<accession>A0A8K0UJV9</accession>
<dbReference type="Gene3D" id="1.25.10.10">
    <property type="entry name" value="Leucine-rich Repeat Variant"/>
    <property type="match status" value="1"/>
</dbReference>
<evidence type="ECO:0000256" key="5">
    <source>
        <dbReference type="ARBA" id="ARBA00044801"/>
    </source>
</evidence>
<evidence type="ECO:0000259" key="8">
    <source>
        <dbReference type="Pfam" id="PF09759"/>
    </source>
</evidence>
<sequence length="589" mass="64401">MSASARLANVCSTFDSSQYPASLINLLDELSKDLARSQGFRVELGDADPPVWPHLRRLWTEVVSAHQLADGDDTEALKGFCLSLARFTRNLAAAVPSNQARAITYEPDIRSLLHHYTSFFALEEKSCLPVTRMLIQTLSNLVTANEQLTKQIWDQYMSLPMEEFILIRLLTVPDETTVLATLVFILNCVHPDKGQLDLLTRSKNGPRLCVSLLDQIGALFDKEESSDGGRAFEIGYTIVTRLIEEGLVPELYLQISVEDEVVTPHQTILLKLLDSYLHSSQSHGTAMPAHYRTLCDLLVSVFFALSLNAQHSIRRALGMNDEAISNPQSSFAAAAAAEPPTASPSGDSQAASLQEVDLLLPKICEALVLTTQCLVSLCLLSEEKSNTIHVASERREDRLHTTDGAASAGSLKGFVGIAVSTNGCGFIETLIETLQLFDLFLPRITFGKVAPSPVLAGGGDPSLVQGSKTPSPTRHEDILGGNVADPSPPKTLSVDPKGFLYLKRDLVRLLGILSFGSKQIQDRVRACGGIPVVLNLCVVDERNPYLREHAIFTLRNLLDGNAENQAVVDEIQPIRDWDVDGELQGRTRI</sequence>
<dbReference type="SUPFAM" id="SSF48371">
    <property type="entry name" value="ARM repeat"/>
    <property type="match status" value="2"/>
</dbReference>
<dbReference type="GO" id="GO:0005829">
    <property type="term" value="C:cytosol"/>
    <property type="evidence" value="ECO:0007669"/>
    <property type="project" value="TreeGrafter"/>
</dbReference>
<evidence type="ECO:0000256" key="7">
    <source>
        <dbReference type="SAM" id="MobiDB-lite"/>
    </source>
</evidence>
<reference evidence="9" key="1">
    <citation type="journal article" date="2021" name="New Phytol.">
        <title>Evolutionary innovations through gain and loss of genes in the ectomycorrhizal Boletales.</title>
        <authorList>
            <person name="Wu G."/>
            <person name="Miyauchi S."/>
            <person name="Morin E."/>
            <person name="Kuo A."/>
            <person name="Drula E."/>
            <person name="Varga T."/>
            <person name="Kohler A."/>
            <person name="Feng B."/>
            <person name="Cao Y."/>
            <person name="Lipzen A."/>
            <person name="Daum C."/>
            <person name="Hundley H."/>
            <person name="Pangilinan J."/>
            <person name="Johnson J."/>
            <person name="Barry K."/>
            <person name="LaButti K."/>
            <person name="Ng V."/>
            <person name="Ahrendt S."/>
            <person name="Min B."/>
            <person name="Choi I.G."/>
            <person name="Park H."/>
            <person name="Plett J.M."/>
            <person name="Magnuson J."/>
            <person name="Spatafora J.W."/>
            <person name="Nagy L.G."/>
            <person name="Henrissat B."/>
            <person name="Grigoriev I.V."/>
            <person name="Yang Z.L."/>
            <person name="Xu J."/>
            <person name="Martin F.M."/>
        </authorList>
    </citation>
    <scope>NUCLEOTIDE SEQUENCE</scope>
    <source>
        <strain evidence="9">KKN 215</strain>
    </source>
</reference>
<protein>
    <recommendedName>
        <fullName evidence="5">Ataxin-10 homolog</fullName>
    </recommendedName>
    <alternativeName>
        <fullName evidence="6">Copper transport protein 86</fullName>
    </alternativeName>
</protein>
<dbReference type="Proteomes" id="UP000813824">
    <property type="component" value="Unassembled WGS sequence"/>
</dbReference>
<dbReference type="PANTHER" id="PTHR13255:SF0">
    <property type="entry name" value="ATAXIN-10"/>
    <property type="match status" value="1"/>
</dbReference>
<organism evidence="9 10">
    <name type="scientific">Cristinia sonorae</name>
    <dbReference type="NCBI Taxonomy" id="1940300"/>
    <lineage>
        <taxon>Eukaryota</taxon>
        <taxon>Fungi</taxon>
        <taxon>Dikarya</taxon>
        <taxon>Basidiomycota</taxon>
        <taxon>Agaricomycotina</taxon>
        <taxon>Agaricomycetes</taxon>
        <taxon>Agaricomycetidae</taxon>
        <taxon>Agaricales</taxon>
        <taxon>Pleurotineae</taxon>
        <taxon>Stephanosporaceae</taxon>
        <taxon>Cristinia</taxon>
    </lineage>
</organism>
<keyword evidence="2" id="KW-0132">Cell division</keyword>
<evidence type="ECO:0000256" key="3">
    <source>
        <dbReference type="ARBA" id="ARBA00023306"/>
    </source>
</evidence>
<name>A0A8K0UJV9_9AGAR</name>
<dbReference type="InterPro" id="IPR016024">
    <property type="entry name" value="ARM-type_fold"/>
</dbReference>
<dbReference type="AlphaFoldDB" id="A0A8K0UJV9"/>
<evidence type="ECO:0000256" key="6">
    <source>
        <dbReference type="ARBA" id="ARBA00044805"/>
    </source>
</evidence>
<feature type="domain" description="Ataxin-10" evidence="8">
    <location>
        <begin position="502"/>
        <end position="575"/>
    </location>
</feature>
<dbReference type="InterPro" id="IPR019156">
    <property type="entry name" value="Ataxin-10_domain"/>
</dbReference>
<dbReference type="OrthoDB" id="379794at2759"/>
<comment type="function">
    <text evidence="4">May play a role in the regulation of cytokinesis.</text>
</comment>